<dbReference type="Proteomes" id="UP000001947">
    <property type="component" value="Chromosome"/>
</dbReference>
<dbReference type="InterPro" id="IPR008775">
    <property type="entry name" value="Phytyl_CoA_dOase-like"/>
</dbReference>
<dbReference type="GO" id="GO:0016706">
    <property type="term" value="F:2-oxoglutarate-dependent dioxygenase activity"/>
    <property type="evidence" value="ECO:0007669"/>
    <property type="project" value="UniProtKB-ARBA"/>
</dbReference>
<dbReference type="GO" id="GO:0005506">
    <property type="term" value="F:iron ion binding"/>
    <property type="evidence" value="ECO:0007669"/>
    <property type="project" value="UniProtKB-ARBA"/>
</dbReference>
<organism evidence="1 2">
    <name type="scientific">Saccharophagus degradans (strain 2-40 / ATCC 43961 / DSM 17024)</name>
    <dbReference type="NCBI Taxonomy" id="203122"/>
    <lineage>
        <taxon>Bacteria</taxon>
        <taxon>Pseudomonadati</taxon>
        <taxon>Pseudomonadota</taxon>
        <taxon>Gammaproteobacteria</taxon>
        <taxon>Cellvibrionales</taxon>
        <taxon>Cellvibrionaceae</taxon>
        <taxon>Saccharophagus</taxon>
    </lineage>
</organism>
<proteinExistence type="predicted"/>
<protein>
    <submittedName>
        <fullName evidence="1">Phytanoyl-CoA dioxygenase</fullName>
    </submittedName>
</protein>
<evidence type="ECO:0000313" key="2">
    <source>
        <dbReference type="Proteomes" id="UP000001947"/>
    </source>
</evidence>
<dbReference type="SUPFAM" id="SSF51197">
    <property type="entry name" value="Clavaminate synthase-like"/>
    <property type="match status" value="1"/>
</dbReference>
<dbReference type="AlphaFoldDB" id="Q21G62"/>
<dbReference type="HOGENOM" id="CLU_048953_3_0_6"/>
<dbReference type="GeneID" id="98614692"/>
<name>Q21G62_SACD2</name>
<dbReference type="STRING" id="203122.Sde_3060"/>
<dbReference type="Pfam" id="PF05721">
    <property type="entry name" value="PhyH"/>
    <property type="match status" value="1"/>
</dbReference>
<accession>Q21G62</accession>
<dbReference type="eggNOG" id="COG5285">
    <property type="taxonomic scope" value="Bacteria"/>
</dbReference>
<dbReference type="KEGG" id="sde:Sde_3060"/>
<reference evidence="1 2" key="1">
    <citation type="journal article" date="2008" name="PLoS Genet.">
        <title>Complete genome sequence of the complex carbohydrate-degrading marine bacterium, Saccharophagus degradans strain 2-40 T.</title>
        <authorList>
            <person name="Weiner R.M."/>
            <person name="Taylor L.E.II."/>
            <person name="Henrissat B."/>
            <person name="Hauser L."/>
            <person name="Land M."/>
            <person name="Coutinho P.M."/>
            <person name="Rancurel C."/>
            <person name="Saunders E.H."/>
            <person name="Longmire A.G."/>
            <person name="Zhang H."/>
            <person name="Bayer E.A."/>
            <person name="Gilbert H.J."/>
            <person name="Larimer F."/>
            <person name="Zhulin I.B."/>
            <person name="Ekborg N.A."/>
            <person name="Lamed R."/>
            <person name="Richardson P.M."/>
            <person name="Borovok I."/>
            <person name="Hutcheson S."/>
        </authorList>
    </citation>
    <scope>NUCLEOTIDE SEQUENCE [LARGE SCALE GENOMIC DNA]</scope>
    <source>
        <strain evidence="2">2-40 / ATCC 43961 / DSM 17024</strain>
    </source>
</reference>
<keyword evidence="2" id="KW-1185">Reference proteome</keyword>
<dbReference type="PANTHER" id="PTHR20883">
    <property type="entry name" value="PHYTANOYL-COA DIOXYGENASE DOMAIN CONTAINING 1"/>
    <property type="match status" value="1"/>
</dbReference>
<sequence length="268" mass="29910">MQEILLGSNEYESFNKHGFLVLRHFAPKADLEALQSLAQQQLANPEQPLELEAAVGYPGAPTHATADGGNTVRRQLGAYVRQPLYKAWATRPAMVQALQTLFGNTQVFLSQAHHNCLMTKFPAFSSDTGWHQDIRYWAFQQPQLITAWLALGEEDARNGGLKVIPGSHRTSFSKEQFDENLFFRADLPENKAHIDQAMEINLAPGDVLFFHCKLLHCASRNHTDTPKLALVFTYRDSNNAPLVNTRSASQPEIALAPPNPDSPVLRLI</sequence>
<dbReference type="RefSeq" id="WP_011469533.1">
    <property type="nucleotide sequence ID" value="NC_007912.1"/>
</dbReference>
<keyword evidence="1" id="KW-0560">Oxidoreductase</keyword>
<dbReference type="Gene3D" id="2.60.120.620">
    <property type="entry name" value="q2cbj1_9rhob like domain"/>
    <property type="match status" value="1"/>
</dbReference>
<dbReference type="PANTHER" id="PTHR20883:SF51">
    <property type="entry name" value="PHYTANOYL-COA HYDROXYLASE"/>
    <property type="match status" value="1"/>
</dbReference>
<keyword evidence="1" id="KW-0223">Dioxygenase</keyword>
<dbReference type="OrthoDB" id="9791262at2"/>
<dbReference type="EMBL" id="CP000282">
    <property type="protein sequence ID" value="ABD82317.1"/>
    <property type="molecule type" value="Genomic_DNA"/>
</dbReference>
<gene>
    <name evidence="1" type="ordered locus">Sde_3060</name>
</gene>
<evidence type="ECO:0000313" key="1">
    <source>
        <dbReference type="EMBL" id="ABD82317.1"/>
    </source>
</evidence>